<dbReference type="InterPro" id="IPR050091">
    <property type="entry name" value="PKS_NRPS_Biosynth_Enz"/>
</dbReference>
<evidence type="ECO:0000256" key="2">
    <source>
        <dbReference type="ARBA" id="ARBA00022553"/>
    </source>
</evidence>
<keyword evidence="2" id="KW-0597">Phosphoprotein</keyword>
<evidence type="ECO:0000313" key="7">
    <source>
        <dbReference type="EMBL" id="KAK9417541.1"/>
    </source>
</evidence>
<dbReference type="Pfam" id="PF08659">
    <property type="entry name" value="KR"/>
    <property type="match status" value="1"/>
</dbReference>
<dbReference type="InterPro" id="IPR009081">
    <property type="entry name" value="PP-bd_ACP"/>
</dbReference>
<dbReference type="InterPro" id="IPR013968">
    <property type="entry name" value="PKS_KR"/>
</dbReference>
<dbReference type="PANTHER" id="PTHR43775:SF49">
    <property type="entry name" value="SYNTHASE, PUTATIVE (JCVI)-RELATED"/>
    <property type="match status" value="1"/>
</dbReference>
<evidence type="ECO:0000256" key="3">
    <source>
        <dbReference type="ARBA" id="ARBA00022679"/>
    </source>
</evidence>
<feature type="domain" description="Carrier" evidence="6">
    <location>
        <begin position="134"/>
        <end position="212"/>
    </location>
</feature>
<evidence type="ECO:0000313" key="8">
    <source>
        <dbReference type="Proteomes" id="UP001408356"/>
    </source>
</evidence>
<keyword evidence="4" id="KW-0560">Oxidoreductase</keyword>
<comment type="caution">
    <text evidence="7">The sequence shown here is derived from an EMBL/GenBank/DDBJ whole genome shotgun (WGS) entry which is preliminary data.</text>
</comment>
<dbReference type="InterPro" id="IPR036291">
    <property type="entry name" value="NAD(P)-bd_dom_sf"/>
</dbReference>
<dbReference type="PANTHER" id="PTHR43775">
    <property type="entry name" value="FATTY ACID SYNTHASE"/>
    <property type="match status" value="1"/>
</dbReference>
<evidence type="ECO:0000259" key="6">
    <source>
        <dbReference type="PROSITE" id="PS50075"/>
    </source>
</evidence>
<dbReference type="SMART" id="SM00823">
    <property type="entry name" value="PKS_PP"/>
    <property type="match status" value="1"/>
</dbReference>
<keyword evidence="3" id="KW-0808">Transferase</keyword>
<protein>
    <submittedName>
        <fullName evidence="7">Lovastatin diketide synthase LovF</fullName>
    </submittedName>
</protein>
<dbReference type="Pfam" id="PF00550">
    <property type="entry name" value="PP-binding"/>
    <property type="match status" value="1"/>
</dbReference>
<dbReference type="Gene3D" id="3.40.50.720">
    <property type="entry name" value="NAD(P)-binding Rossmann-like Domain"/>
    <property type="match status" value="1"/>
</dbReference>
<dbReference type="InterPro" id="IPR020806">
    <property type="entry name" value="PKS_PP-bd"/>
</dbReference>
<proteinExistence type="predicted"/>
<dbReference type="InterPro" id="IPR036736">
    <property type="entry name" value="ACP-like_sf"/>
</dbReference>
<dbReference type="SMART" id="SM01294">
    <property type="entry name" value="PKS_PP_betabranch"/>
    <property type="match status" value="1"/>
</dbReference>
<evidence type="ECO:0000256" key="5">
    <source>
        <dbReference type="ARBA" id="ARBA00023268"/>
    </source>
</evidence>
<sequence length="216" mass="23869">MAQDLWSSFRDLRNQDQGPTASWKTYVLKDVRLRYLEEVSSISGCRIHMDSADWNAAVQPKVQGTLNLHEAIPSSDLDFFILFSSYGSIAGQWGQANYVAANTFLDAFVQYRHHNGLVASVIDVGDMGDASFVSQNQDVIAKALAAALANFLIKDEDFIALNRPFESLGMDSLVAMEVRNWLRRQVGVELSTIAITQSPSLWDLSEHVKLGLAGGD</sequence>
<dbReference type="SUPFAM" id="SSF47336">
    <property type="entry name" value="ACP-like"/>
    <property type="match status" value="1"/>
</dbReference>
<organism evidence="7 8">
    <name type="scientific">Seiridium unicorne</name>
    <dbReference type="NCBI Taxonomy" id="138068"/>
    <lineage>
        <taxon>Eukaryota</taxon>
        <taxon>Fungi</taxon>
        <taxon>Dikarya</taxon>
        <taxon>Ascomycota</taxon>
        <taxon>Pezizomycotina</taxon>
        <taxon>Sordariomycetes</taxon>
        <taxon>Xylariomycetidae</taxon>
        <taxon>Amphisphaeriales</taxon>
        <taxon>Sporocadaceae</taxon>
        <taxon>Seiridium</taxon>
    </lineage>
</organism>
<dbReference type="InterPro" id="IPR006162">
    <property type="entry name" value="Ppantetheine_attach_site"/>
</dbReference>
<dbReference type="SUPFAM" id="SSF51735">
    <property type="entry name" value="NAD(P)-binding Rossmann-fold domains"/>
    <property type="match status" value="1"/>
</dbReference>
<dbReference type="EMBL" id="JARVKF010000397">
    <property type="protein sequence ID" value="KAK9417541.1"/>
    <property type="molecule type" value="Genomic_DNA"/>
</dbReference>
<name>A0ABR2USH9_9PEZI</name>
<gene>
    <name evidence="7" type="ORF">SUNI508_08692</name>
</gene>
<dbReference type="SMART" id="SM00822">
    <property type="entry name" value="PKS_KR"/>
    <property type="match status" value="1"/>
</dbReference>
<keyword evidence="5" id="KW-0511">Multifunctional enzyme</keyword>
<dbReference type="PROSITE" id="PS50075">
    <property type="entry name" value="CARRIER"/>
    <property type="match status" value="1"/>
</dbReference>
<reference evidence="7 8" key="1">
    <citation type="journal article" date="2024" name="J. Plant Pathol.">
        <title>Sequence and assembly of the genome of Seiridium unicorne, isolate CBS 538.82, causal agent of cypress canker disease.</title>
        <authorList>
            <person name="Scali E."/>
            <person name="Rocca G.D."/>
            <person name="Danti R."/>
            <person name="Garbelotto M."/>
            <person name="Barberini S."/>
            <person name="Baroncelli R."/>
            <person name="Emiliani G."/>
        </authorList>
    </citation>
    <scope>NUCLEOTIDE SEQUENCE [LARGE SCALE GENOMIC DNA]</scope>
    <source>
        <strain evidence="7 8">BM-138-508</strain>
    </source>
</reference>
<evidence type="ECO:0000256" key="4">
    <source>
        <dbReference type="ARBA" id="ARBA00023002"/>
    </source>
</evidence>
<keyword evidence="8" id="KW-1185">Reference proteome</keyword>
<evidence type="ECO:0000256" key="1">
    <source>
        <dbReference type="ARBA" id="ARBA00022450"/>
    </source>
</evidence>
<accession>A0ABR2USH9</accession>
<dbReference type="Proteomes" id="UP001408356">
    <property type="component" value="Unassembled WGS sequence"/>
</dbReference>
<dbReference type="PROSITE" id="PS00012">
    <property type="entry name" value="PHOSPHOPANTETHEINE"/>
    <property type="match status" value="1"/>
</dbReference>
<keyword evidence="1" id="KW-0596">Phosphopantetheine</keyword>
<dbReference type="InterPro" id="IPR057326">
    <property type="entry name" value="KR_dom"/>
</dbReference>